<dbReference type="GO" id="GO:0016255">
    <property type="term" value="P:attachment of GPI anchor to protein"/>
    <property type="evidence" value="ECO:0007669"/>
    <property type="project" value="TreeGrafter"/>
</dbReference>
<keyword evidence="1" id="KW-0472">Membrane</keyword>
<keyword evidence="3" id="KW-1185">Reference proteome</keyword>
<reference evidence="2 3" key="1">
    <citation type="journal article" date="2019" name="PLoS Genet.">
        <title>Convergent evolution of linked mating-type loci in basidiomycete fungi.</title>
        <authorList>
            <person name="Sun S."/>
            <person name="Coelho M.A."/>
            <person name="Heitman J."/>
            <person name="Nowrousian M."/>
        </authorList>
    </citation>
    <scope>NUCLEOTIDE SEQUENCE [LARGE SCALE GENOMIC DNA]</scope>
    <source>
        <strain evidence="2 3">CBS 4282</strain>
    </source>
</reference>
<comment type="caution">
    <text evidence="2">The sequence shown here is derived from an EMBL/GenBank/DDBJ whole genome shotgun (WGS) entry which is preliminary data.</text>
</comment>
<dbReference type="EMBL" id="QKWK01000005">
    <property type="protein sequence ID" value="TXT10847.1"/>
    <property type="molecule type" value="Genomic_DNA"/>
</dbReference>
<feature type="transmembrane region" description="Helical" evidence="1">
    <location>
        <begin position="352"/>
        <end position="375"/>
    </location>
</feature>
<dbReference type="InterPro" id="IPR007246">
    <property type="entry name" value="Gaa1"/>
</dbReference>
<feature type="transmembrane region" description="Helical" evidence="1">
    <location>
        <begin position="381"/>
        <end position="400"/>
    </location>
</feature>
<dbReference type="OrthoDB" id="445301at2759"/>
<gene>
    <name evidence="2" type="ORF">VHUM_02352</name>
</gene>
<accession>A0A7D8V0A7</accession>
<dbReference type="GO" id="GO:0042765">
    <property type="term" value="C:GPI-anchor transamidase complex"/>
    <property type="evidence" value="ECO:0007669"/>
    <property type="project" value="InterPro"/>
</dbReference>
<keyword evidence="1" id="KW-1133">Transmembrane helix</keyword>
<protein>
    <submittedName>
        <fullName evidence="2">Uncharacterized protein</fullName>
    </submittedName>
</protein>
<name>A0A7D8V0A7_VANHU</name>
<organism evidence="2 3">
    <name type="scientific">Vanrija humicola</name>
    <name type="common">Yeast</name>
    <name type="synonym">Cryptococcus humicola</name>
    <dbReference type="NCBI Taxonomy" id="5417"/>
    <lineage>
        <taxon>Eukaryota</taxon>
        <taxon>Fungi</taxon>
        <taxon>Dikarya</taxon>
        <taxon>Basidiomycota</taxon>
        <taxon>Agaricomycotina</taxon>
        <taxon>Tremellomycetes</taxon>
        <taxon>Trichosporonales</taxon>
        <taxon>Trichosporonaceae</taxon>
        <taxon>Vanrija</taxon>
    </lineage>
</organism>
<sequence length="514" mass="56421">MSDDRIHVPTADLTPEQTKLGAKLDKRRRIVDAVWARLSLVRLLLAAVGVAWLFALPHPALWKQTFIDEHALSPAQVTVYYDWAQVFRADRYLAEVEALRDANATWAERRDFLAASLRSAGVSAENTTSSVFARVTPPRSEGTEAILVSANWLSRNGEVNVRGVALLLSLAEFLRGQNFWAFDIFLVSGDGYLDGLNDFTEHYAPRANIWTALNIDYPYHSFSHLGVFFEGTNGRLPNQDAVNSVLHVAKYGVWVDTTIHDLDERPQANYAFGAKALLDHFKYMALGRPSAAHGLLAQHRIDAVTLYGVPGEGPHGFHTMGRVVESTLRAYNNLLERLHASFFFYLLPHPDYFLPVGHYLPAAVLLGASVTLGGFDCPDPLAGALWALPAFALGLLGWLTQSSLVSAGAMILPKPKGDARASLASLAHLFYGALIPTLAMVNFPQAVLLAALVILALAPLPRPVRASLVFLHPAVLEYYGGINLRAEWEQFGNVAWPAIFAIWVPLQAVSDMLA</sequence>
<evidence type="ECO:0000313" key="2">
    <source>
        <dbReference type="EMBL" id="TXT10847.1"/>
    </source>
</evidence>
<evidence type="ECO:0000313" key="3">
    <source>
        <dbReference type="Proteomes" id="UP000473826"/>
    </source>
</evidence>
<dbReference type="Pfam" id="PF04114">
    <property type="entry name" value="Gaa1"/>
    <property type="match status" value="1"/>
</dbReference>
<keyword evidence="1" id="KW-0812">Transmembrane</keyword>
<proteinExistence type="predicted"/>
<dbReference type="Proteomes" id="UP000473826">
    <property type="component" value="Unassembled WGS sequence"/>
</dbReference>
<evidence type="ECO:0000256" key="1">
    <source>
        <dbReference type="SAM" id="Phobius"/>
    </source>
</evidence>
<dbReference type="PANTHER" id="PTHR13304:SF0">
    <property type="entry name" value="GLYCOSYLPHOSPHATIDYLINOSITOL ANCHOR ATTACHMENT 1 PROTEIN"/>
    <property type="match status" value="1"/>
</dbReference>
<dbReference type="AlphaFoldDB" id="A0A7D8V0A7"/>
<dbReference type="PANTHER" id="PTHR13304">
    <property type="entry name" value="GLYCOSYLPHOSPHATIDYLINOSITOL ANCHOR ATTACHMENT 1 PROTEIN"/>
    <property type="match status" value="1"/>
</dbReference>
<feature type="transmembrane region" description="Helical" evidence="1">
    <location>
        <begin position="34"/>
        <end position="56"/>
    </location>
</feature>